<dbReference type="InterPro" id="IPR037653">
    <property type="entry name" value="Cbp6"/>
</dbReference>
<feature type="compositionally biased region" description="Low complexity" evidence="1">
    <location>
        <begin position="52"/>
        <end position="63"/>
    </location>
</feature>
<evidence type="ECO:0000313" key="3">
    <source>
        <dbReference type="Proteomes" id="UP000288859"/>
    </source>
</evidence>
<organism evidence="2 3">
    <name type="scientific">Exophiala mesophila</name>
    <name type="common">Black yeast-like fungus</name>
    <dbReference type="NCBI Taxonomy" id="212818"/>
    <lineage>
        <taxon>Eukaryota</taxon>
        <taxon>Fungi</taxon>
        <taxon>Dikarya</taxon>
        <taxon>Ascomycota</taxon>
        <taxon>Pezizomycotina</taxon>
        <taxon>Eurotiomycetes</taxon>
        <taxon>Chaetothyriomycetidae</taxon>
        <taxon>Chaetothyriales</taxon>
        <taxon>Herpotrichiellaceae</taxon>
        <taxon>Exophiala</taxon>
    </lineage>
</organism>
<feature type="region of interest" description="Disordered" evidence="1">
    <location>
        <begin position="52"/>
        <end position="73"/>
    </location>
</feature>
<dbReference type="GO" id="GO:0061671">
    <property type="term" value="C:Cbp3p-Cbp6 complex"/>
    <property type="evidence" value="ECO:0007669"/>
    <property type="project" value="InterPro"/>
</dbReference>
<dbReference type="GO" id="GO:0034551">
    <property type="term" value="P:mitochondrial respiratory chain complex III assembly"/>
    <property type="evidence" value="ECO:0007669"/>
    <property type="project" value="TreeGrafter"/>
</dbReference>
<evidence type="ECO:0000313" key="2">
    <source>
        <dbReference type="EMBL" id="RVX74942.1"/>
    </source>
</evidence>
<dbReference type="PANTHER" id="PTHR28250">
    <property type="entry name" value="CYTOCHROME B PRE-MRNA-PROCESSING PROTEIN 6"/>
    <property type="match status" value="1"/>
</dbReference>
<gene>
    <name evidence="2" type="ORF">B0A52_01219</name>
</gene>
<dbReference type="PANTHER" id="PTHR28250:SF1">
    <property type="entry name" value="CYTOCHROME B PRE-MRNA-PROCESSING PROTEIN 6"/>
    <property type="match status" value="1"/>
</dbReference>
<dbReference type="EMBL" id="NAJM01000003">
    <property type="protein sequence ID" value="RVX74942.1"/>
    <property type="molecule type" value="Genomic_DNA"/>
</dbReference>
<dbReference type="Pfam" id="PF20180">
    <property type="entry name" value="UQCC2_CBP6"/>
    <property type="match status" value="1"/>
</dbReference>
<dbReference type="VEuPathDB" id="FungiDB:PV10_00465"/>
<evidence type="ECO:0000256" key="1">
    <source>
        <dbReference type="SAM" id="MobiDB-lite"/>
    </source>
</evidence>
<dbReference type="OrthoDB" id="2107880at2759"/>
<reference evidence="2 3" key="1">
    <citation type="submission" date="2017-03" db="EMBL/GenBank/DDBJ databases">
        <title>Genomes of endolithic fungi from Antarctica.</title>
        <authorList>
            <person name="Coleine C."/>
            <person name="Masonjones S."/>
            <person name="Stajich J.E."/>
        </authorList>
    </citation>
    <scope>NUCLEOTIDE SEQUENCE [LARGE SCALE GENOMIC DNA]</scope>
    <source>
        <strain evidence="2 3">CCFEE 6314</strain>
    </source>
</reference>
<accession>A0A438NGT6</accession>
<sequence>MAANQSSIKTLLKQWSRIIQAWPKDKLRPDSVSFQTVMQARINNLGAPAAAATNAKANDAPTAQASPSVPVNEQKELRQIKALDALLQNRFATMYPFPNAVRYPQSMPTHYDDVIKEMDEAPTRSRFTAFMNRIKGSLRLS</sequence>
<comment type="caution">
    <text evidence="2">The sequence shown here is derived from an EMBL/GenBank/DDBJ whole genome shotgun (WGS) entry which is preliminary data.</text>
</comment>
<name>A0A438NGT6_EXOME</name>
<dbReference type="GO" id="GO:0043022">
    <property type="term" value="F:ribosome binding"/>
    <property type="evidence" value="ECO:0007669"/>
    <property type="project" value="InterPro"/>
</dbReference>
<dbReference type="AlphaFoldDB" id="A0A438NGT6"/>
<dbReference type="Proteomes" id="UP000288859">
    <property type="component" value="Unassembled WGS sequence"/>
</dbReference>
<proteinExistence type="predicted"/>
<protein>
    <submittedName>
        <fullName evidence="2">Uncharacterized protein</fullName>
    </submittedName>
</protein>